<evidence type="ECO:0000256" key="1">
    <source>
        <dbReference type="ARBA" id="ARBA00007587"/>
    </source>
</evidence>
<dbReference type="NCBIfam" id="NF003300">
    <property type="entry name" value="PRK04296.1-5"/>
    <property type="match status" value="1"/>
</dbReference>
<name>A0A1S7FYJ1_9LIST</name>
<evidence type="ECO:0000313" key="13">
    <source>
        <dbReference type="EMBL" id="AQY52427.1"/>
    </source>
</evidence>
<feature type="binding site" evidence="8">
    <location>
        <position position="184"/>
    </location>
    <ligand>
        <name>Zn(2+)</name>
        <dbReference type="ChEBI" id="CHEBI:29105"/>
    </ligand>
</feature>
<dbReference type="Proteomes" id="UP000223060">
    <property type="component" value="Chromosome"/>
</dbReference>
<proteinExistence type="inferred from homology"/>
<dbReference type="GO" id="GO:0008270">
    <property type="term" value="F:zinc ion binding"/>
    <property type="evidence" value="ECO:0007669"/>
    <property type="project" value="UniProtKB-UniRule"/>
</dbReference>
<evidence type="ECO:0000256" key="12">
    <source>
        <dbReference type="RuleBase" id="RU004165"/>
    </source>
</evidence>
<comment type="subunit">
    <text evidence="8">Homotetramer.</text>
</comment>
<dbReference type="SUPFAM" id="SSF57716">
    <property type="entry name" value="Glucocorticoid receptor-like (DNA-binding domain)"/>
    <property type="match status" value="1"/>
</dbReference>
<dbReference type="GO" id="GO:0005524">
    <property type="term" value="F:ATP binding"/>
    <property type="evidence" value="ECO:0007669"/>
    <property type="project" value="UniProtKB-UniRule"/>
</dbReference>
<dbReference type="Gene3D" id="3.30.60.20">
    <property type="match status" value="1"/>
</dbReference>
<dbReference type="SUPFAM" id="SSF52540">
    <property type="entry name" value="P-loop containing nucleoside triphosphate hydrolases"/>
    <property type="match status" value="1"/>
</dbReference>
<evidence type="ECO:0000256" key="7">
    <source>
        <dbReference type="ARBA" id="ARBA00022840"/>
    </source>
</evidence>
<keyword evidence="14" id="KW-1185">Reference proteome</keyword>
<evidence type="ECO:0000256" key="4">
    <source>
        <dbReference type="ARBA" id="ARBA00022679"/>
    </source>
</evidence>
<dbReference type="AlphaFoldDB" id="A0A1S7FYJ1"/>
<dbReference type="InterPro" id="IPR001267">
    <property type="entry name" value="Thymidine_kinase"/>
</dbReference>
<dbReference type="EMBL" id="CP011102">
    <property type="protein sequence ID" value="AQY52427.1"/>
    <property type="molecule type" value="Genomic_DNA"/>
</dbReference>
<feature type="binding site" evidence="10">
    <location>
        <position position="177"/>
    </location>
    <ligand>
        <name>substrate</name>
    </ligand>
</feature>
<dbReference type="PANTHER" id="PTHR11441:SF0">
    <property type="entry name" value="THYMIDINE KINASE, CYTOSOLIC"/>
    <property type="match status" value="1"/>
</dbReference>
<dbReference type="RefSeq" id="WP_036063345.1">
    <property type="nucleotide sequence ID" value="NZ_CP011102.1"/>
</dbReference>
<feature type="binding site" evidence="8">
    <location>
        <begin position="9"/>
        <end position="16"/>
    </location>
    <ligand>
        <name>ATP</name>
        <dbReference type="ChEBI" id="CHEBI:30616"/>
    </ligand>
</feature>
<evidence type="ECO:0000313" key="14">
    <source>
        <dbReference type="Proteomes" id="UP000223060"/>
    </source>
</evidence>
<dbReference type="PIRSF" id="PIRSF035805">
    <property type="entry name" value="TK_cell"/>
    <property type="match status" value="1"/>
</dbReference>
<comment type="catalytic activity">
    <reaction evidence="8 11">
        <text>thymidine + ATP = dTMP + ADP + H(+)</text>
        <dbReference type="Rhea" id="RHEA:19129"/>
        <dbReference type="ChEBI" id="CHEBI:15378"/>
        <dbReference type="ChEBI" id="CHEBI:17748"/>
        <dbReference type="ChEBI" id="CHEBI:30616"/>
        <dbReference type="ChEBI" id="CHEBI:63528"/>
        <dbReference type="ChEBI" id="CHEBI:456216"/>
        <dbReference type="EC" id="2.7.1.21"/>
    </reaction>
</comment>
<dbReference type="HAMAP" id="MF_00124">
    <property type="entry name" value="Thymidine_kinase"/>
    <property type="match status" value="1"/>
</dbReference>
<comment type="similarity">
    <text evidence="1 8 12">Belongs to the thymidine kinase family.</text>
</comment>
<feature type="binding site" evidence="10">
    <location>
        <begin position="169"/>
        <end position="172"/>
    </location>
    <ligand>
        <name>substrate</name>
    </ligand>
</feature>
<accession>A0A1S7FYJ1</accession>
<feature type="binding site" evidence="8">
    <location>
        <position position="181"/>
    </location>
    <ligand>
        <name>Zn(2+)</name>
        <dbReference type="ChEBI" id="CHEBI:29105"/>
    </ligand>
</feature>
<organism evidence="13 14">
    <name type="scientific">Listeria weihenstephanensis</name>
    <dbReference type="NCBI Taxonomy" id="1006155"/>
    <lineage>
        <taxon>Bacteria</taxon>
        <taxon>Bacillati</taxon>
        <taxon>Bacillota</taxon>
        <taxon>Bacilli</taxon>
        <taxon>Bacillales</taxon>
        <taxon>Listeriaceae</taxon>
        <taxon>Listeria</taxon>
    </lineage>
</organism>
<gene>
    <name evidence="8" type="primary">tdk</name>
    <name evidence="13" type="ORF">UE46_02410</name>
</gene>
<keyword evidence="8" id="KW-0963">Cytoplasm</keyword>
<feature type="binding site" evidence="8">
    <location>
        <position position="146"/>
    </location>
    <ligand>
        <name>Zn(2+)</name>
        <dbReference type="ChEBI" id="CHEBI:29105"/>
    </ligand>
</feature>
<sequence>MAQLFFRYGSMNSGKTIEILKVAHNYEEQNKPVVIFTSGIDDRDQVGVISSRIGLKREATPVFSATNLHDEVAKIDPKPYCVLLDESQFLEKKHILQLAQIADGLNIPVIAYGLKNDFQNELFEGSKYLLLYADKIEEMKTVCWFCTKKATMVLRVDEEGQPMYKGDQIMIGGNDRYYPVCRKCHANPSI</sequence>
<keyword evidence="8" id="KW-0479">Metal-binding</keyword>
<dbReference type="KEGG" id="lwi:UE46_02410"/>
<evidence type="ECO:0000256" key="9">
    <source>
        <dbReference type="PIRSR" id="PIRSR035805-1"/>
    </source>
</evidence>
<feature type="binding site" evidence="8">
    <location>
        <position position="143"/>
    </location>
    <ligand>
        <name>Zn(2+)</name>
        <dbReference type="ChEBI" id="CHEBI:29105"/>
    </ligand>
</feature>
<keyword evidence="6 8" id="KW-0418">Kinase</keyword>
<evidence type="ECO:0000256" key="11">
    <source>
        <dbReference type="RuleBase" id="RU000544"/>
    </source>
</evidence>
<comment type="subcellular location">
    <subcellularLocation>
        <location evidence="8">Cytoplasm</location>
    </subcellularLocation>
</comment>
<evidence type="ECO:0000256" key="3">
    <source>
        <dbReference type="ARBA" id="ARBA00022634"/>
    </source>
</evidence>
<keyword evidence="7 8" id="KW-0067">ATP-binding</keyword>
<keyword evidence="3 8" id="KW-0237">DNA synthesis</keyword>
<dbReference type="GO" id="GO:0046104">
    <property type="term" value="P:thymidine metabolic process"/>
    <property type="evidence" value="ECO:0007669"/>
    <property type="project" value="TreeGrafter"/>
</dbReference>
<keyword evidence="8" id="KW-0862">Zinc</keyword>
<evidence type="ECO:0000256" key="2">
    <source>
        <dbReference type="ARBA" id="ARBA00012118"/>
    </source>
</evidence>
<dbReference type="GO" id="GO:0071897">
    <property type="term" value="P:DNA biosynthetic process"/>
    <property type="evidence" value="ECO:0007669"/>
    <property type="project" value="UniProtKB-KW"/>
</dbReference>
<evidence type="ECO:0000256" key="8">
    <source>
        <dbReference type="HAMAP-Rule" id="MF_00124"/>
    </source>
</evidence>
<reference evidence="14" key="1">
    <citation type="submission" date="2015-03" db="EMBL/GenBank/DDBJ databases">
        <authorList>
            <person name="Ferrari E."/>
            <person name="Walter M.C."/>
            <person name="Huptas C."/>
            <person name="Scherer S."/>
            <person name="Mueller-Herbst S."/>
        </authorList>
    </citation>
    <scope>NUCLEOTIDE SEQUENCE [LARGE SCALE GENOMIC DNA]</scope>
    <source>
        <strain evidence="14">LWP01</strain>
    </source>
</reference>
<dbReference type="NCBIfam" id="NF003299">
    <property type="entry name" value="PRK04296.1-4"/>
    <property type="match status" value="1"/>
</dbReference>
<evidence type="ECO:0000256" key="6">
    <source>
        <dbReference type="ARBA" id="ARBA00022777"/>
    </source>
</evidence>
<dbReference type="Gene3D" id="3.40.50.300">
    <property type="entry name" value="P-loop containing nucleotide triphosphate hydrolases"/>
    <property type="match status" value="1"/>
</dbReference>
<dbReference type="GO" id="GO:0005829">
    <property type="term" value="C:cytosol"/>
    <property type="evidence" value="ECO:0007669"/>
    <property type="project" value="TreeGrafter"/>
</dbReference>
<keyword evidence="4 8" id="KW-0808">Transferase</keyword>
<dbReference type="Pfam" id="PF00265">
    <property type="entry name" value="TK"/>
    <property type="match status" value="1"/>
</dbReference>
<evidence type="ECO:0000256" key="5">
    <source>
        <dbReference type="ARBA" id="ARBA00022741"/>
    </source>
</evidence>
<protein>
    <recommendedName>
        <fullName evidence="2 8">Thymidine kinase</fullName>
        <ecNumber evidence="2 8">2.7.1.21</ecNumber>
    </recommendedName>
</protein>
<keyword evidence="5 8" id="KW-0547">Nucleotide-binding</keyword>
<feature type="binding site" evidence="8">
    <location>
        <begin position="85"/>
        <end position="88"/>
    </location>
    <ligand>
        <name>ATP</name>
        <dbReference type="ChEBI" id="CHEBI:30616"/>
    </ligand>
</feature>
<dbReference type="EC" id="2.7.1.21" evidence="2 8"/>
<dbReference type="InterPro" id="IPR020633">
    <property type="entry name" value="Thymidine_kinase_CS"/>
</dbReference>
<feature type="active site" description="Proton acceptor" evidence="8 9">
    <location>
        <position position="86"/>
    </location>
</feature>
<dbReference type="PROSITE" id="PS00603">
    <property type="entry name" value="TK_CELLULAR_TYPE"/>
    <property type="match status" value="1"/>
</dbReference>
<dbReference type="PANTHER" id="PTHR11441">
    <property type="entry name" value="THYMIDINE KINASE"/>
    <property type="match status" value="1"/>
</dbReference>
<dbReference type="GO" id="GO:0004797">
    <property type="term" value="F:thymidine kinase activity"/>
    <property type="evidence" value="ECO:0007669"/>
    <property type="project" value="UniProtKB-UniRule"/>
</dbReference>
<dbReference type="InterPro" id="IPR027417">
    <property type="entry name" value="P-loop_NTPase"/>
</dbReference>
<evidence type="ECO:0000256" key="10">
    <source>
        <dbReference type="PIRSR" id="PIRSR035805-2"/>
    </source>
</evidence>